<sequence>MGRGGGSRQQGYLNLTQTIGALVSSRICTLHELQTVYGLEDAFNLLEIVNTDAFNKARQAV</sequence>
<proteinExistence type="predicted"/>
<dbReference type="Proteomes" id="UP000191249">
    <property type="component" value="Chromosome"/>
</dbReference>
<dbReference type="AlphaFoldDB" id="A0AAU8VIC6"/>
<organism evidence="1 2">
    <name type="scientific">Neisseria lactamica</name>
    <dbReference type="NCBI Taxonomy" id="486"/>
    <lineage>
        <taxon>Bacteria</taxon>
        <taxon>Pseudomonadati</taxon>
        <taxon>Pseudomonadota</taxon>
        <taxon>Betaproteobacteria</taxon>
        <taxon>Neisseriales</taxon>
        <taxon>Neisseriaceae</taxon>
        <taxon>Neisseria</taxon>
    </lineage>
</organism>
<reference evidence="1 2" key="1">
    <citation type="submission" date="2017-03" db="EMBL/GenBank/DDBJ databases">
        <title>N. lactamica Y92-1009 whole genome sequence.</title>
        <authorList>
            <person name="Pandey A.K."/>
            <person name="Read R.C."/>
        </authorList>
    </citation>
    <scope>NUCLEOTIDE SEQUENCE [LARGE SCALE GENOMIC DNA]</scope>
    <source>
        <strain evidence="1 2">Y92-1009</strain>
    </source>
</reference>
<protein>
    <submittedName>
        <fullName evidence="1">Uncharacterized protein</fullName>
    </submittedName>
</protein>
<name>A0AAU8VIC6_NEILA</name>
<accession>A0AAU8VIC6</accession>
<evidence type="ECO:0000313" key="1">
    <source>
        <dbReference type="EMBL" id="ARB05512.1"/>
    </source>
</evidence>
<evidence type="ECO:0000313" key="2">
    <source>
        <dbReference type="Proteomes" id="UP000191249"/>
    </source>
</evidence>
<gene>
    <name evidence="1" type="ORF">B2G52_07740</name>
</gene>
<dbReference type="EMBL" id="CP019894">
    <property type="protein sequence ID" value="ARB05512.1"/>
    <property type="molecule type" value="Genomic_DNA"/>
</dbReference>